<evidence type="ECO:0000313" key="3">
    <source>
        <dbReference type="Proteomes" id="UP001333110"/>
    </source>
</evidence>
<comment type="caution">
    <text evidence="2">The sequence shown here is derived from an EMBL/GenBank/DDBJ whole genome shotgun (WGS) entry which is preliminary data.</text>
</comment>
<reference evidence="2 3" key="1">
    <citation type="journal article" date="2023" name="J. Hered.">
        <title>Chromosome-level genome of the wood stork (Mycteria americana) provides insight into avian chromosome evolution.</title>
        <authorList>
            <person name="Flamio R. Jr."/>
            <person name="Ramstad K.M."/>
        </authorList>
    </citation>
    <scope>NUCLEOTIDE SEQUENCE [LARGE SCALE GENOMIC DNA]</scope>
    <source>
        <strain evidence="2">JAX WOST 10</strain>
    </source>
</reference>
<proteinExistence type="predicted"/>
<dbReference type="AlphaFoldDB" id="A0AAN7RGZ0"/>
<evidence type="ECO:0000313" key="2">
    <source>
        <dbReference type="EMBL" id="KAK4806344.1"/>
    </source>
</evidence>
<gene>
    <name evidence="2" type="ORF">QYF61_017213</name>
</gene>
<organism evidence="2 3">
    <name type="scientific">Mycteria americana</name>
    <name type="common">Wood stork</name>
    <dbReference type="NCBI Taxonomy" id="33587"/>
    <lineage>
        <taxon>Eukaryota</taxon>
        <taxon>Metazoa</taxon>
        <taxon>Chordata</taxon>
        <taxon>Craniata</taxon>
        <taxon>Vertebrata</taxon>
        <taxon>Euteleostomi</taxon>
        <taxon>Archelosauria</taxon>
        <taxon>Archosauria</taxon>
        <taxon>Dinosauria</taxon>
        <taxon>Saurischia</taxon>
        <taxon>Theropoda</taxon>
        <taxon>Coelurosauria</taxon>
        <taxon>Aves</taxon>
        <taxon>Neognathae</taxon>
        <taxon>Neoaves</taxon>
        <taxon>Aequornithes</taxon>
        <taxon>Ciconiiformes</taxon>
        <taxon>Ciconiidae</taxon>
        <taxon>Mycteria</taxon>
    </lineage>
</organism>
<protein>
    <submittedName>
        <fullName evidence="2">Uncharacterized protein</fullName>
    </submittedName>
</protein>
<dbReference type="EMBL" id="JAUNZN010000043">
    <property type="protein sequence ID" value="KAK4806344.1"/>
    <property type="molecule type" value="Genomic_DNA"/>
</dbReference>
<feature type="region of interest" description="Disordered" evidence="1">
    <location>
        <begin position="1"/>
        <end position="23"/>
    </location>
</feature>
<evidence type="ECO:0000256" key="1">
    <source>
        <dbReference type="SAM" id="MobiDB-lite"/>
    </source>
</evidence>
<accession>A0AAN7RGZ0</accession>
<keyword evidence="3" id="KW-1185">Reference proteome</keyword>
<dbReference type="Proteomes" id="UP001333110">
    <property type="component" value="Unassembled WGS sequence"/>
</dbReference>
<feature type="region of interest" description="Disordered" evidence="1">
    <location>
        <begin position="57"/>
        <end position="90"/>
    </location>
</feature>
<sequence length="214" mass="23916">MPEEPTYKVFIPQPPRPETAQLQKSRPEMFWSVLKEPQKTILAGYSFEPSLLVPPMHEKSRSTQVHPLKTRSMDPGQSGPGWSDQGLGCPERREHHLRRNAELEGQWGLFKEPFVLIDVMADFPPWALPSPGARYSFSNGVLSSVASGNTQGHIPDGKRKAFWVGLAQCFGSKPLLPERLQRRGAQEMGGGTARIVDPNWPKGYSIPYDVMPSI</sequence>
<name>A0AAN7RGZ0_MYCAM</name>